<dbReference type="PANTHER" id="PTHR34192">
    <property type="entry name" value="PLASTOCYANIN MAJOR ISOFORM, CHLOROPLASTIC-RELATED"/>
    <property type="match status" value="1"/>
</dbReference>
<dbReference type="PRINTS" id="PR00157">
    <property type="entry name" value="PLASTOCYANIN"/>
</dbReference>
<reference evidence="11" key="1">
    <citation type="journal article" date="2020" name="mSystems">
        <title>Genome- and Community-Level Interaction Insights into Carbon Utilization and Element Cycling Functions of Hydrothermarchaeota in Hydrothermal Sediment.</title>
        <authorList>
            <person name="Zhou Z."/>
            <person name="Liu Y."/>
            <person name="Xu W."/>
            <person name="Pan J."/>
            <person name="Luo Z.H."/>
            <person name="Li M."/>
        </authorList>
    </citation>
    <scope>NUCLEOTIDE SEQUENCE</scope>
    <source>
        <strain evidence="11">HyVt-347</strain>
    </source>
</reference>
<feature type="binding site" evidence="9">
    <location>
        <position position="117"/>
    </location>
    <ligand>
        <name>Cu cation</name>
        <dbReference type="ChEBI" id="CHEBI:23378"/>
    </ligand>
</feature>
<protein>
    <recommendedName>
        <fullName evidence="10">Blue (type 1) copper domain-containing protein</fullName>
    </recommendedName>
</protein>
<dbReference type="Proteomes" id="UP000885680">
    <property type="component" value="Unassembled WGS sequence"/>
</dbReference>
<evidence type="ECO:0000256" key="3">
    <source>
        <dbReference type="ARBA" id="ARBA00022448"/>
    </source>
</evidence>
<dbReference type="GO" id="GO:0009055">
    <property type="term" value="F:electron transfer activity"/>
    <property type="evidence" value="ECO:0007669"/>
    <property type="project" value="InterPro"/>
</dbReference>
<evidence type="ECO:0000256" key="1">
    <source>
        <dbReference type="ARBA" id="ARBA00004170"/>
    </source>
</evidence>
<dbReference type="PROSITE" id="PS00196">
    <property type="entry name" value="COPPER_BLUE"/>
    <property type="match status" value="1"/>
</dbReference>
<evidence type="ECO:0000256" key="2">
    <source>
        <dbReference type="ARBA" id="ARBA00005338"/>
    </source>
</evidence>
<dbReference type="Pfam" id="PF00127">
    <property type="entry name" value="Copper-bind"/>
    <property type="match status" value="1"/>
</dbReference>
<keyword evidence="5" id="KW-0249">Electron transport</keyword>
<evidence type="ECO:0000256" key="8">
    <source>
        <dbReference type="ARBA" id="ARBA00023136"/>
    </source>
</evidence>
<feature type="binding site" evidence="9">
    <location>
        <position position="165"/>
    </location>
    <ligand>
        <name>Cu cation</name>
        <dbReference type="ChEBI" id="CHEBI:23378"/>
    </ligand>
</feature>
<dbReference type="InterPro" id="IPR000923">
    <property type="entry name" value="BlueCu_1"/>
</dbReference>
<dbReference type="InterPro" id="IPR008972">
    <property type="entry name" value="Cupredoxin"/>
</dbReference>
<keyword evidence="6 9" id="KW-0186">Copper</keyword>
<evidence type="ECO:0000313" key="12">
    <source>
        <dbReference type="Proteomes" id="UP000885680"/>
    </source>
</evidence>
<accession>A0A9C9NK09</accession>
<keyword evidence="3" id="KW-0813">Transport</keyword>
<dbReference type="GO" id="GO:0005507">
    <property type="term" value="F:copper ion binding"/>
    <property type="evidence" value="ECO:0007669"/>
    <property type="project" value="InterPro"/>
</dbReference>
<feature type="binding site" evidence="9">
    <location>
        <position position="173"/>
    </location>
    <ligand>
        <name>Cu cation</name>
        <dbReference type="ChEBI" id="CHEBI:23378"/>
    </ligand>
</feature>
<dbReference type="EMBL" id="DRGN01000301">
    <property type="protein sequence ID" value="HEU02788.1"/>
    <property type="molecule type" value="Genomic_DNA"/>
</dbReference>
<evidence type="ECO:0000313" key="11">
    <source>
        <dbReference type="EMBL" id="HEU02788.1"/>
    </source>
</evidence>
<dbReference type="AlphaFoldDB" id="A0A9C9NK09"/>
<evidence type="ECO:0000259" key="10">
    <source>
        <dbReference type="Pfam" id="PF00127"/>
    </source>
</evidence>
<evidence type="ECO:0000256" key="9">
    <source>
        <dbReference type="PIRSR" id="PIRSR602387-1"/>
    </source>
</evidence>
<feature type="binding site" evidence="9">
    <location>
        <position position="168"/>
    </location>
    <ligand>
        <name>Cu cation</name>
        <dbReference type="ChEBI" id="CHEBI:23378"/>
    </ligand>
</feature>
<keyword evidence="4 9" id="KW-0479">Metal-binding</keyword>
<dbReference type="InterPro" id="IPR001235">
    <property type="entry name" value="Copper_blue_Plastocyanin"/>
</dbReference>
<dbReference type="GO" id="GO:0016020">
    <property type="term" value="C:membrane"/>
    <property type="evidence" value="ECO:0007669"/>
    <property type="project" value="UniProtKB-SubCell"/>
</dbReference>
<name>A0A9C9NK09_9HYPH</name>
<comment type="cofactor">
    <cofactor evidence="9">
        <name>Cu(2+)</name>
        <dbReference type="ChEBI" id="CHEBI:29036"/>
    </cofactor>
    <text evidence="9">The crystal structure with reduced Cu(1+) has also been determined.</text>
</comment>
<evidence type="ECO:0000256" key="4">
    <source>
        <dbReference type="ARBA" id="ARBA00022723"/>
    </source>
</evidence>
<dbReference type="SUPFAM" id="SSF49503">
    <property type="entry name" value="Cupredoxins"/>
    <property type="match status" value="1"/>
</dbReference>
<proteinExistence type="inferred from homology"/>
<dbReference type="InterPro" id="IPR028871">
    <property type="entry name" value="BlueCu_1_BS"/>
</dbReference>
<comment type="similarity">
    <text evidence="2">Belongs to the plastocyanin family.</text>
</comment>
<comment type="caution">
    <text evidence="11">The sequence shown here is derived from an EMBL/GenBank/DDBJ whole genome shotgun (WGS) entry which is preliminary data.</text>
</comment>
<dbReference type="PRINTS" id="PR00156">
    <property type="entry name" value="COPPERBLUE"/>
</dbReference>
<dbReference type="Gene3D" id="2.60.40.420">
    <property type="entry name" value="Cupredoxins - blue copper proteins"/>
    <property type="match status" value="1"/>
</dbReference>
<evidence type="ECO:0000256" key="5">
    <source>
        <dbReference type="ARBA" id="ARBA00022982"/>
    </source>
</evidence>
<evidence type="ECO:0000256" key="6">
    <source>
        <dbReference type="ARBA" id="ARBA00023008"/>
    </source>
</evidence>
<sequence length="182" mass="18447">MMPWTMPQGRWQRQCPSAASTAGVNCNALPAWEVAMPVSSPDAASAGSCVSRRQVLGLAALSGLAALGGCATAGSTSPPPGVAAVISATTLLAFSPAVVTIKVGDTVEWRNASPFGHTVTADPSLAKNAANVRLPRGAGPFSGPLPAGGTYRRKFTRPGTYDYVCLPHEGAGMKGRVVVTAG</sequence>
<keyword evidence="7" id="KW-0793">Thylakoid</keyword>
<keyword evidence="8" id="KW-0472">Membrane</keyword>
<dbReference type="PANTHER" id="PTHR34192:SF10">
    <property type="entry name" value="PLASTOCYANIN MAJOR ISOFORM, CHLOROPLASTIC-RELATED"/>
    <property type="match status" value="1"/>
</dbReference>
<dbReference type="InterPro" id="IPR002387">
    <property type="entry name" value="Plastocyanin"/>
</dbReference>
<feature type="domain" description="Blue (type 1) copper" evidence="10">
    <location>
        <begin position="88"/>
        <end position="179"/>
    </location>
</feature>
<gene>
    <name evidence="11" type="ORF">ENH89_21230</name>
</gene>
<evidence type="ECO:0000256" key="7">
    <source>
        <dbReference type="ARBA" id="ARBA00023078"/>
    </source>
</evidence>
<organism evidence="11 12">
    <name type="scientific">Aurantimonas coralicida</name>
    <dbReference type="NCBI Taxonomy" id="182270"/>
    <lineage>
        <taxon>Bacteria</taxon>
        <taxon>Pseudomonadati</taxon>
        <taxon>Pseudomonadota</taxon>
        <taxon>Alphaproteobacteria</taxon>
        <taxon>Hyphomicrobiales</taxon>
        <taxon>Aurantimonadaceae</taxon>
        <taxon>Aurantimonas</taxon>
    </lineage>
</organism>
<comment type="subcellular location">
    <subcellularLocation>
        <location evidence="1">Membrane</location>
        <topology evidence="1">Peripheral membrane protein</topology>
    </subcellularLocation>
</comment>